<sequence length="528" mass="56383">MDLIITANTIHTMSDAPDTPQALGITAGHIEKVGSLAEADSWQADHRVDYQDATITPGLTDAHIHPIWGQHIARGTYLGKAKDSAEAASLLFEAAGEVAEGEWVFAWGLEQSAFGEGAPSGAAFTDAFPDNPVFVMLFDGHAAVANAKALEAANIRGAEELAGPGQIIVDQDGKPTGFLREASAIDRLKEAAPPLTLQQKVKDTLETFQQMAASGLTGGEMLDFDDPESLDVLEAIEAQGDLPIRLRIAPWILAGHPAERVQQVLDLQGKAGRRYQVRGAKMMIDGTIDNGSGWLAEPDTKGEGTSSSWANPHDYVQLLRTFDAAGVPTSTHAIGDRGIEFVIDAIRSLGRTKVVHRIEHIEEITDEGVRALAESGISASMQPTHCTHFLDPDGADAWSRRLGPERAKLAFRLKDVYKAADHLALGSDWPIAGSDPREIMADAISRQHTKDPNSRPISPDQALTNLQALQCYTREVAASTGASGGVIEPGALADLTVFAADPLQLPAKELAEVQIVATYLDGVQVHHG</sequence>
<gene>
    <name evidence="2" type="ORF">PIG85_09095</name>
</gene>
<name>A0AB38XNC6_9ACTO</name>
<dbReference type="InterPro" id="IPR032466">
    <property type="entry name" value="Metal_Hydrolase"/>
</dbReference>
<protein>
    <submittedName>
        <fullName evidence="2">Amidohydrolase</fullName>
    </submittedName>
</protein>
<dbReference type="PANTHER" id="PTHR22642:SF2">
    <property type="entry name" value="PROTEIN LONG AFTER FAR-RED 3"/>
    <property type="match status" value="1"/>
</dbReference>
<evidence type="ECO:0000313" key="2">
    <source>
        <dbReference type="EMBL" id="WCE45788.1"/>
    </source>
</evidence>
<dbReference type="KEGG" id="wne:PIG85_09095"/>
<dbReference type="Pfam" id="PF07969">
    <property type="entry name" value="Amidohydro_3"/>
    <property type="match status" value="1"/>
</dbReference>
<dbReference type="EMBL" id="CP116394">
    <property type="protein sequence ID" value="WCE45788.1"/>
    <property type="molecule type" value="Genomic_DNA"/>
</dbReference>
<dbReference type="InterPro" id="IPR013108">
    <property type="entry name" value="Amidohydro_3"/>
</dbReference>
<reference evidence="2" key="1">
    <citation type="submission" date="2023-01" db="EMBL/GenBank/DDBJ databases">
        <title>Comparative Genomic Analysis of the Clinically-Derived Winkia Strain NY0527 Provides Evidence into the Taxonomic Reassignment of Winkia neuii and Characterizes Their Virulence Traits.</title>
        <authorList>
            <person name="Cai X."/>
            <person name="Peng Y."/>
            <person name="Li M."/>
            <person name="Qiu Y."/>
            <person name="Wang Y."/>
            <person name="Xu L."/>
            <person name="Hou Q."/>
        </authorList>
    </citation>
    <scope>NUCLEOTIDE SEQUENCE</scope>
    <source>
        <strain evidence="2">NY0527</strain>
    </source>
</reference>
<dbReference type="Gene3D" id="3.10.310.70">
    <property type="match status" value="1"/>
</dbReference>
<proteinExistence type="predicted"/>
<dbReference type="SUPFAM" id="SSF51556">
    <property type="entry name" value="Metallo-dependent hydrolases"/>
    <property type="match status" value="1"/>
</dbReference>
<dbReference type="Proteomes" id="UP001211044">
    <property type="component" value="Chromosome"/>
</dbReference>
<dbReference type="InterPro" id="IPR033932">
    <property type="entry name" value="YtcJ-like"/>
</dbReference>
<dbReference type="InterPro" id="IPR011059">
    <property type="entry name" value="Metal-dep_hydrolase_composite"/>
</dbReference>
<dbReference type="AlphaFoldDB" id="A0AB38XNC6"/>
<organism evidence="2 3">
    <name type="scientific">Winkia neuii subsp. anitrata</name>
    <dbReference type="NCBI Taxonomy" id="29318"/>
    <lineage>
        <taxon>Bacteria</taxon>
        <taxon>Bacillati</taxon>
        <taxon>Actinomycetota</taxon>
        <taxon>Actinomycetes</taxon>
        <taxon>Actinomycetales</taxon>
        <taxon>Actinomycetaceae</taxon>
        <taxon>Winkia</taxon>
    </lineage>
</organism>
<evidence type="ECO:0000313" key="3">
    <source>
        <dbReference type="Proteomes" id="UP001211044"/>
    </source>
</evidence>
<accession>A0AB38XNC6</accession>
<dbReference type="PANTHER" id="PTHR22642">
    <property type="entry name" value="IMIDAZOLONEPROPIONASE"/>
    <property type="match status" value="1"/>
</dbReference>
<feature type="domain" description="Amidohydrolase 3" evidence="1">
    <location>
        <begin position="48"/>
        <end position="526"/>
    </location>
</feature>
<dbReference type="CDD" id="cd01300">
    <property type="entry name" value="YtcJ_like"/>
    <property type="match status" value="1"/>
</dbReference>
<dbReference type="RefSeq" id="WP_004808389.1">
    <property type="nucleotide sequence ID" value="NZ_CP116394.1"/>
</dbReference>
<dbReference type="SUPFAM" id="SSF51338">
    <property type="entry name" value="Composite domain of metallo-dependent hydrolases"/>
    <property type="match status" value="1"/>
</dbReference>
<dbReference type="Gene3D" id="3.20.20.140">
    <property type="entry name" value="Metal-dependent hydrolases"/>
    <property type="match status" value="1"/>
</dbReference>
<evidence type="ECO:0000259" key="1">
    <source>
        <dbReference type="Pfam" id="PF07969"/>
    </source>
</evidence>
<dbReference type="GO" id="GO:0016810">
    <property type="term" value="F:hydrolase activity, acting on carbon-nitrogen (but not peptide) bonds"/>
    <property type="evidence" value="ECO:0007669"/>
    <property type="project" value="InterPro"/>
</dbReference>
<dbReference type="Gene3D" id="2.30.40.10">
    <property type="entry name" value="Urease, subunit C, domain 1"/>
    <property type="match status" value="1"/>
</dbReference>